<reference evidence="2 3" key="1">
    <citation type="submission" date="2024-09" db="EMBL/GenBank/DDBJ databases">
        <authorList>
            <person name="Sun Q."/>
            <person name="Mori K."/>
        </authorList>
    </citation>
    <scope>NUCLEOTIDE SEQUENCE [LARGE SCALE GENOMIC DNA]</scope>
    <source>
        <strain evidence="2 3">TISTR 1856</strain>
    </source>
</reference>
<feature type="chain" id="PRO_5045965542" evidence="1">
    <location>
        <begin position="45"/>
        <end position="385"/>
    </location>
</feature>
<dbReference type="PANTHER" id="PTHR30032">
    <property type="entry name" value="N-ACETYLMURAMOYL-L-ALANINE AMIDASE-RELATED"/>
    <property type="match status" value="1"/>
</dbReference>
<organism evidence="2 3">
    <name type="scientific">Kineococcus gynurae</name>
    <dbReference type="NCBI Taxonomy" id="452979"/>
    <lineage>
        <taxon>Bacteria</taxon>
        <taxon>Bacillati</taxon>
        <taxon>Actinomycetota</taxon>
        <taxon>Actinomycetes</taxon>
        <taxon>Kineosporiales</taxon>
        <taxon>Kineosporiaceae</taxon>
        <taxon>Kineococcus</taxon>
    </lineage>
</organism>
<dbReference type="InterPro" id="IPR051922">
    <property type="entry name" value="Bact_Sporulation_Assoc"/>
</dbReference>
<protein>
    <submittedName>
        <fullName evidence="2">Cell wall-binding repeat-containing protein</fullName>
    </submittedName>
</protein>
<gene>
    <name evidence="2" type="ORF">ACFFVI_11115</name>
</gene>
<feature type="signal peptide" evidence="1">
    <location>
        <begin position="1"/>
        <end position="44"/>
    </location>
</feature>
<keyword evidence="1" id="KW-0732">Signal</keyword>
<proteinExistence type="predicted"/>
<dbReference type="Gene3D" id="3.40.50.12090">
    <property type="match status" value="1"/>
</dbReference>
<evidence type="ECO:0000313" key="2">
    <source>
        <dbReference type="EMBL" id="MFB9377522.1"/>
    </source>
</evidence>
<sequence>MLDHRVTDNSSPVRQAPRRRRAAFAATLTLALLGGAAAATPAVAAPEPGFETLTPVCSPQLPIVHPGCVGNLQYKGAPLPSGTPNQTVQLSGDDRYATAVEVARHGFPEADVAVLVSGEAGHLVDALSTAPLARSLAAPVLLARRGSIPAATADYLRSTGVDSVLIVGGTSSLDAGTADRLRELGVTSVGRVEGANRYATSRAVAALMPNATHAWVASGEERHLVDALASAGPAARLAEPLVLVDDNDPIPVGDLLRSKGVTSTTVAGGPAGVAPEALAALPAPERAEGENRYETALELAGAGVDRGVEPADLVLVAGLDGNLVDALASGPLGRSTLLVGESADSMDIIEAWFDVFGAGRTTAVGAVELAGGTQQQSLRSLRLRD</sequence>
<dbReference type="RefSeq" id="WP_380138976.1">
    <property type="nucleotide sequence ID" value="NZ_JBHLUI010000010.1"/>
</dbReference>
<dbReference type="Proteomes" id="UP001589748">
    <property type="component" value="Unassembled WGS sequence"/>
</dbReference>
<dbReference type="InterPro" id="IPR007253">
    <property type="entry name" value="Cell_wall-bd_2"/>
</dbReference>
<dbReference type="PANTHER" id="PTHR30032:SF4">
    <property type="entry name" value="AMIDASE ENHANCER"/>
    <property type="match status" value="1"/>
</dbReference>
<keyword evidence="3" id="KW-1185">Reference proteome</keyword>
<evidence type="ECO:0000313" key="3">
    <source>
        <dbReference type="Proteomes" id="UP001589748"/>
    </source>
</evidence>
<dbReference type="Pfam" id="PF04122">
    <property type="entry name" value="CW_binding_2"/>
    <property type="match status" value="2"/>
</dbReference>
<accession>A0ABV5LTU4</accession>
<name>A0ABV5LTU4_9ACTN</name>
<evidence type="ECO:0000256" key="1">
    <source>
        <dbReference type="SAM" id="SignalP"/>
    </source>
</evidence>
<comment type="caution">
    <text evidence="2">The sequence shown here is derived from an EMBL/GenBank/DDBJ whole genome shotgun (WGS) entry which is preliminary data.</text>
</comment>
<dbReference type="EMBL" id="JBHMDM010000005">
    <property type="protein sequence ID" value="MFB9377522.1"/>
    <property type="molecule type" value="Genomic_DNA"/>
</dbReference>